<dbReference type="AlphaFoldDB" id="A0AA36CIA7"/>
<evidence type="ECO:0000256" key="2">
    <source>
        <dbReference type="SAM" id="SignalP"/>
    </source>
</evidence>
<feature type="compositionally biased region" description="Polar residues" evidence="1">
    <location>
        <begin position="295"/>
        <end position="320"/>
    </location>
</feature>
<evidence type="ECO:0000313" key="4">
    <source>
        <dbReference type="Proteomes" id="UP001177023"/>
    </source>
</evidence>
<accession>A0AA36CIA7</accession>
<dbReference type="InterPro" id="IPR057233">
    <property type="entry name" value="DUF7911"/>
</dbReference>
<dbReference type="PROSITE" id="PS51257">
    <property type="entry name" value="PROKAR_LIPOPROTEIN"/>
    <property type="match status" value="1"/>
</dbReference>
<comment type="caution">
    <text evidence="3">The sequence shown here is derived from an EMBL/GenBank/DDBJ whole genome shotgun (WGS) entry which is preliminary data.</text>
</comment>
<feature type="compositionally biased region" description="Basic and acidic residues" evidence="1">
    <location>
        <begin position="323"/>
        <end position="332"/>
    </location>
</feature>
<dbReference type="EMBL" id="CATQJA010002063">
    <property type="protein sequence ID" value="CAJ0569579.1"/>
    <property type="molecule type" value="Genomic_DNA"/>
</dbReference>
<protein>
    <submittedName>
        <fullName evidence="3">Uncharacterized protein</fullName>
    </submittedName>
</protein>
<evidence type="ECO:0000256" key="1">
    <source>
        <dbReference type="SAM" id="MobiDB-lite"/>
    </source>
</evidence>
<feature type="non-terminal residue" evidence="3">
    <location>
        <position position="1"/>
    </location>
</feature>
<keyword evidence="2" id="KW-0732">Signal</keyword>
<evidence type="ECO:0000313" key="3">
    <source>
        <dbReference type="EMBL" id="CAJ0569579.1"/>
    </source>
</evidence>
<gene>
    <name evidence="3" type="ORF">MSPICULIGERA_LOCUS8054</name>
</gene>
<keyword evidence="4" id="KW-1185">Reference proteome</keyword>
<feature type="chain" id="PRO_5041235647" evidence="2">
    <location>
        <begin position="25"/>
        <end position="425"/>
    </location>
</feature>
<sequence>MAVWTKVAYLLLFISILLIQQGNTLITGCAASRFRDVIGTAEKDDYIIYGLTQDCQLFFVRPYQLDYLKGIQVDPRNSYCSPSVVQLHVLSATTLLLLMRQDVVYAVDGDSAGRQWTAKQMVLRNGTLRLLSTVTFDHYSQDRKESKEPASSFVIGSDSSRHSLVTVNRQSRSYTTACLFDLLFRPESVKADSGQLENPFGGAAELNSVASDGPLVLIGEEKRAGPFATSTFLYAVNSSVRNARMSCIAQLDFATKIGVVRISTIKKLTDEPLPKFSPQRKKEHHPKVNDDLDESASNRVNSGARSTTARPTARVFTSTPKPRITEAPREERPEDDQFSVNAVGVADQEEEEDALNETQDSPMDNERANHHREHLTTREATVPELATQSPSPSDLPQNDTLTASSPALGHFICACIACAFNLFRL</sequence>
<feature type="signal peptide" evidence="2">
    <location>
        <begin position="1"/>
        <end position="24"/>
    </location>
</feature>
<feature type="region of interest" description="Disordered" evidence="1">
    <location>
        <begin position="271"/>
        <end position="400"/>
    </location>
</feature>
<feature type="compositionally biased region" description="Polar residues" evidence="1">
    <location>
        <begin position="386"/>
        <end position="400"/>
    </location>
</feature>
<dbReference type="Proteomes" id="UP001177023">
    <property type="component" value="Unassembled WGS sequence"/>
</dbReference>
<proteinExistence type="predicted"/>
<organism evidence="3 4">
    <name type="scientific">Mesorhabditis spiculigera</name>
    <dbReference type="NCBI Taxonomy" id="96644"/>
    <lineage>
        <taxon>Eukaryota</taxon>
        <taxon>Metazoa</taxon>
        <taxon>Ecdysozoa</taxon>
        <taxon>Nematoda</taxon>
        <taxon>Chromadorea</taxon>
        <taxon>Rhabditida</taxon>
        <taxon>Rhabditina</taxon>
        <taxon>Rhabditomorpha</taxon>
        <taxon>Rhabditoidea</taxon>
        <taxon>Rhabditidae</taxon>
        <taxon>Mesorhabditinae</taxon>
        <taxon>Mesorhabditis</taxon>
    </lineage>
</organism>
<dbReference type="Pfam" id="PF25492">
    <property type="entry name" value="DUF7911"/>
    <property type="match status" value="1"/>
</dbReference>
<reference evidence="3" key="1">
    <citation type="submission" date="2023-06" db="EMBL/GenBank/DDBJ databases">
        <authorList>
            <person name="Delattre M."/>
        </authorList>
    </citation>
    <scope>NUCLEOTIDE SEQUENCE</scope>
    <source>
        <strain evidence="3">AF72</strain>
    </source>
</reference>
<name>A0AA36CIA7_9BILA</name>